<evidence type="ECO:0000313" key="1">
    <source>
        <dbReference type="EMBL" id="MCH4562382.1"/>
    </source>
</evidence>
<keyword evidence="2" id="KW-1185">Reference proteome</keyword>
<name>A0ABS9RRD7_9GAMM</name>
<dbReference type="Proteomes" id="UP001202117">
    <property type="component" value="Unassembled WGS sequence"/>
</dbReference>
<protein>
    <submittedName>
        <fullName evidence="1">Uncharacterized protein</fullName>
    </submittedName>
</protein>
<proteinExistence type="predicted"/>
<evidence type="ECO:0000313" key="2">
    <source>
        <dbReference type="Proteomes" id="UP001202117"/>
    </source>
</evidence>
<organism evidence="1 2">
    <name type="scientific">Halomonas flagellata</name>
    <dbReference type="NCBI Taxonomy" id="2920385"/>
    <lineage>
        <taxon>Bacteria</taxon>
        <taxon>Pseudomonadati</taxon>
        <taxon>Pseudomonadota</taxon>
        <taxon>Gammaproteobacteria</taxon>
        <taxon>Oceanospirillales</taxon>
        <taxon>Halomonadaceae</taxon>
        <taxon>Halomonas</taxon>
    </lineage>
</organism>
<sequence>MTISGKGAALVTVLLLGGMGDVVANENAKGAVTLDPISVVAERDGVLQLPEGPSEHQRIMDIDRYVFDIEEPTRMEVRSHLWAATSPNNVVLRGTLYDENDNVVAEGRSMGGRFAFDRTLEPGYYALDVKGQFLSGTQGGSQRYYLTTRMDAI</sequence>
<dbReference type="RefSeq" id="WP_240567212.1">
    <property type="nucleotide sequence ID" value="NZ_JAKVPY010000004.1"/>
</dbReference>
<dbReference type="Gene3D" id="2.60.120.380">
    <property type="match status" value="1"/>
</dbReference>
<comment type="caution">
    <text evidence="1">The sequence shown here is derived from an EMBL/GenBank/DDBJ whole genome shotgun (WGS) entry which is preliminary data.</text>
</comment>
<reference evidence="1 2" key="1">
    <citation type="submission" date="2022-02" db="EMBL/GenBank/DDBJ databases">
        <title>Halomonas fukangensis sp. nov., a halophilic bacterium isolated from a bulk soil of Kalidium foliatum at Fukang.</title>
        <authorList>
            <person name="Huang Y."/>
        </authorList>
    </citation>
    <scope>NUCLEOTIDE SEQUENCE [LARGE SCALE GENOMIC DNA]</scope>
    <source>
        <strain evidence="1 2">EGI 63088</strain>
    </source>
</reference>
<gene>
    <name evidence="1" type="ORF">MKP05_04440</name>
</gene>
<accession>A0ABS9RRD7</accession>
<dbReference type="EMBL" id="JAKVPY010000004">
    <property type="protein sequence ID" value="MCH4562382.1"/>
    <property type="molecule type" value="Genomic_DNA"/>
</dbReference>